<dbReference type="InterPro" id="IPR050942">
    <property type="entry name" value="F-box_BR-signaling"/>
</dbReference>
<dbReference type="Proteomes" id="UP000230069">
    <property type="component" value="Unassembled WGS sequence"/>
</dbReference>
<keyword evidence="4" id="KW-1185">Reference proteome</keyword>
<keyword evidence="1" id="KW-0812">Transmembrane</keyword>
<dbReference type="InterPro" id="IPR005174">
    <property type="entry name" value="KIB1-4_b-propeller"/>
</dbReference>
<feature type="domain" description="KIB1-4 beta-propeller" evidence="2">
    <location>
        <begin position="202"/>
        <end position="488"/>
    </location>
</feature>
<organism evidence="3 4">
    <name type="scientific">Aquilegia coerulea</name>
    <name type="common">Rocky mountain columbine</name>
    <dbReference type="NCBI Taxonomy" id="218851"/>
    <lineage>
        <taxon>Eukaryota</taxon>
        <taxon>Viridiplantae</taxon>
        <taxon>Streptophyta</taxon>
        <taxon>Embryophyta</taxon>
        <taxon>Tracheophyta</taxon>
        <taxon>Spermatophyta</taxon>
        <taxon>Magnoliopsida</taxon>
        <taxon>Ranunculales</taxon>
        <taxon>Ranunculaceae</taxon>
        <taxon>Thalictroideae</taxon>
        <taxon>Aquilegia</taxon>
    </lineage>
</organism>
<protein>
    <recommendedName>
        <fullName evidence="2">KIB1-4 beta-propeller domain-containing protein</fullName>
    </recommendedName>
</protein>
<name>A0A2G5ELB7_AQUCA</name>
<evidence type="ECO:0000313" key="4">
    <source>
        <dbReference type="Proteomes" id="UP000230069"/>
    </source>
</evidence>
<evidence type="ECO:0000256" key="1">
    <source>
        <dbReference type="SAM" id="Phobius"/>
    </source>
</evidence>
<reference evidence="3 4" key="1">
    <citation type="submission" date="2017-09" db="EMBL/GenBank/DDBJ databases">
        <title>WGS assembly of Aquilegia coerulea Goldsmith.</title>
        <authorList>
            <person name="Hodges S."/>
            <person name="Kramer E."/>
            <person name="Nordborg M."/>
            <person name="Tomkins J."/>
            <person name="Borevitz J."/>
            <person name="Derieg N."/>
            <person name="Yan J."/>
            <person name="Mihaltcheva S."/>
            <person name="Hayes R.D."/>
            <person name="Rokhsar D."/>
        </authorList>
    </citation>
    <scope>NUCLEOTIDE SEQUENCE [LARGE SCALE GENOMIC DNA]</scope>
    <source>
        <strain evidence="4">cv. Goldsmith</strain>
    </source>
</reference>
<evidence type="ECO:0000259" key="2">
    <source>
        <dbReference type="Pfam" id="PF03478"/>
    </source>
</evidence>
<dbReference type="EMBL" id="KZ305024">
    <property type="protein sequence ID" value="PIA56520.1"/>
    <property type="molecule type" value="Genomic_DNA"/>
</dbReference>
<dbReference type="STRING" id="218851.A0A2G5ELB7"/>
<dbReference type="OrthoDB" id="642536at2759"/>
<dbReference type="Pfam" id="PF03478">
    <property type="entry name" value="Beta-prop_KIB1-4"/>
    <property type="match status" value="1"/>
</dbReference>
<accession>A0A2G5ELB7</accession>
<sequence length="516" mass="59516">MGCFTGLVENLLPILCIPSIRDDTKKTRIFNFICNALPIVFNSIQKGLRPIWSGIVVFLVCEFTITLVIWWCFRKPAEDDKRLLVVHLDCKEEASLISSSSPSPGHQPHHILSQTTDNSILPISALDHHKKDRQIDWSELPDHIIYLFATKLFHIKDYINFGGVCHSWHSVYVENRHSLPRQPPLLLLATELNNDDDQTRSFYSITEKRVLNFRVPLPHNRHCPGSSHGWLVTVGDDWEIALLNPFSPVNNKIHLPSATTFEHDQIHHPYSGTAVQFGNFLGYVAKVVLSANPTSSPNYVAMAIYSDFRRLAFCRPGDKVWTSLHWEITLAMDIIFYQDKFYFVTQLGEAFSCDLNHTHPKVSKIAPLHELSAHRTYLVESAGELLQVCRFTEMKFEDIENVDGRRCSDYFNEGFEVYKLDLVEHKWIKKNNLNGRVLFLGNNYSYSLSASEFTEYKPNSIYFTDDHYETYFEKEQIGLGPHDMGIFNLEDCTYEPHYPTKSRMIVPAPIWIEPML</sequence>
<gene>
    <name evidence="3" type="ORF">AQUCO_00700695v1</name>
</gene>
<proteinExistence type="predicted"/>
<feature type="transmembrane region" description="Helical" evidence="1">
    <location>
        <begin position="51"/>
        <end position="73"/>
    </location>
</feature>
<dbReference type="AlphaFoldDB" id="A0A2G5ELB7"/>
<keyword evidence="1" id="KW-0472">Membrane</keyword>
<dbReference type="PANTHER" id="PTHR44259">
    <property type="entry name" value="OS07G0183000 PROTEIN-RELATED"/>
    <property type="match status" value="1"/>
</dbReference>
<evidence type="ECO:0000313" key="3">
    <source>
        <dbReference type="EMBL" id="PIA56520.1"/>
    </source>
</evidence>
<keyword evidence="1" id="KW-1133">Transmembrane helix</keyword>
<dbReference type="InParanoid" id="A0A2G5ELB7"/>